<proteinExistence type="predicted"/>
<dbReference type="Proteomes" id="UP000509441">
    <property type="component" value="Chromosome"/>
</dbReference>
<dbReference type="PANTHER" id="PTHR12227">
    <property type="entry name" value="GLYCERATE KINASE"/>
    <property type="match status" value="1"/>
</dbReference>
<dbReference type="OrthoDB" id="10741at2157"/>
<dbReference type="EMBL" id="CP026994">
    <property type="protein sequence ID" value="QLH05602.1"/>
    <property type="molecule type" value="Genomic_DNA"/>
</dbReference>
<dbReference type="Pfam" id="PF05161">
    <property type="entry name" value="MOFRL"/>
    <property type="match status" value="1"/>
</dbReference>
<accession>A0A7D5R9Y6</accession>
<reference evidence="3 4" key="1">
    <citation type="submission" date="2018-02" db="EMBL/GenBank/DDBJ databases">
        <title>Complete genome of Nitrosopumilus oxyclinae HCE1.</title>
        <authorList>
            <person name="Qin W."/>
            <person name="Zheng Y."/>
            <person name="Stahl D.A."/>
        </authorList>
    </citation>
    <scope>NUCLEOTIDE SEQUENCE [LARGE SCALE GENOMIC DNA]</scope>
    <source>
        <strain evidence="3 4">HCE1</strain>
    </source>
</reference>
<evidence type="ECO:0000259" key="1">
    <source>
        <dbReference type="Pfam" id="PF05161"/>
    </source>
</evidence>
<protein>
    <submittedName>
        <fullName evidence="3">Hydroxypyruvate reductase</fullName>
    </submittedName>
</protein>
<dbReference type="RefSeq" id="WP_179362200.1">
    <property type="nucleotide sequence ID" value="NZ_CP026994.1"/>
</dbReference>
<dbReference type="InterPro" id="IPR039760">
    <property type="entry name" value="MOFRL_protein"/>
</dbReference>
<dbReference type="Pfam" id="PF13660">
    <property type="entry name" value="DUF4147"/>
    <property type="match status" value="1"/>
</dbReference>
<feature type="domain" description="MOFRL-associated" evidence="2">
    <location>
        <begin position="18"/>
        <end position="251"/>
    </location>
</feature>
<name>A0A7D5R9Y6_9ARCH</name>
<dbReference type="GO" id="GO:0008887">
    <property type="term" value="F:glycerate kinase activity"/>
    <property type="evidence" value="ECO:0007669"/>
    <property type="project" value="InterPro"/>
</dbReference>
<evidence type="ECO:0000313" key="4">
    <source>
        <dbReference type="Proteomes" id="UP000509441"/>
    </source>
</evidence>
<dbReference type="InterPro" id="IPR037035">
    <property type="entry name" value="GK-like_C_sf"/>
</dbReference>
<dbReference type="GO" id="GO:0005737">
    <property type="term" value="C:cytoplasm"/>
    <property type="evidence" value="ECO:0007669"/>
    <property type="project" value="TreeGrafter"/>
</dbReference>
<keyword evidence="3" id="KW-0670">Pyruvate</keyword>
<dbReference type="KEGG" id="nox:C5F49_06310"/>
<sequence length="425" mass="46827">MIIQNFDDLATTDKKKDCLKILESGLQAANPENIIKKFVTPNEIKIDGKSFSLEKYSSIYSVAFGKAGDTMTRALNAVIPIKSGIIVIPKGSKSVIKGKKFQIFNSRHPKPDSTSVKAAKEVMKFVQNKRSDELIIFLVSGGGSSLLAMPDDITLDDKVHVTDTLLKSGATIQEFNCIRKHLSKIKGGKLVENMKCQGIGLIMSDVEGDDLSSIASGTTYMDDTTYADALAIIKKYKIGWKMPNEVLTLLKNRMNEKELETPKKAKIENYVIANNDDCLNEMKSKAEKMGYTVSVMHIFGDIKEIVTKILKKISEEDKTCIIFGGEPTVKVLGKGMGGRNQELVLRLLKNTQKLKKMVIASAGTDGVDGNSVFAGAITENVKVDLDTMKEFLKNSDSGRFFQKQKGNIKTNPTHTNLMDIGVILR</sequence>
<dbReference type="SUPFAM" id="SSF82544">
    <property type="entry name" value="GckA/TtuD-like"/>
    <property type="match status" value="1"/>
</dbReference>
<evidence type="ECO:0000259" key="2">
    <source>
        <dbReference type="Pfam" id="PF13660"/>
    </source>
</evidence>
<dbReference type="InterPro" id="IPR025286">
    <property type="entry name" value="MOFRL_assoc_dom"/>
</dbReference>
<dbReference type="InterPro" id="IPR007835">
    <property type="entry name" value="MOFRL"/>
</dbReference>
<evidence type="ECO:0000313" key="3">
    <source>
        <dbReference type="EMBL" id="QLH05602.1"/>
    </source>
</evidence>
<dbReference type="Gene3D" id="3.40.1480.10">
    <property type="entry name" value="MOFRL domain"/>
    <property type="match status" value="1"/>
</dbReference>
<keyword evidence="4" id="KW-1185">Reference proteome</keyword>
<dbReference type="AlphaFoldDB" id="A0A7D5R9Y6"/>
<organism evidence="3 4">
    <name type="scientific">Nitrosopumilus oxyclinae</name>
    <dbReference type="NCBI Taxonomy" id="1959104"/>
    <lineage>
        <taxon>Archaea</taxon>
        <taxon>Nitrososphaerota</taxon>
        <taxon>Nitrososphaeria</taxon>
        <taxon>Nitrosopumilales</taxon>
        <taxon>Nitrosopumilaceae</taxon>
        <taxon>Nitrosopumilus</taxon>
    </lineage>
</organism>
<gene>
    <name evidence="3" type="ORF">C5F49_06310</name>
</gene>
<dbReference type="InterPro" id="IPR038614">
    <property type="entry name" value="GK_N_sf"/>
</dbReference>
<feature type="domain" description="MOFRL" evidence="1">
    <location>
        <begin position="319"/>
        <end position="419"/>
    </location>
</feature>
<dbReference type="GeneID" id="56061574"/>
<dbReference type="PANTHER" id="PTHR12227:SF0">
    <property type="entry name" value="GLYCERATE KINASE"/>
    <property type="match status" value="1"/>
</dbReference>
<dbReference type="Gene3D" id="3.40.50.10180">
    <property type="entry name" value="Glycerate kinase, MOFRL-like N-terminal domain"/>
    <property type="match status" value="1"/>
</dbReference>